<accession>A0A9D4FTN5</accession>
<keyword evidence="2" id="KW-1185">Reference proteome</keyword>
<evidence type="ECO:0000313" key="2">
    <source>
        <dbReference type="Proteomes" id="UP000828390"/>
    </source>
</evidence>
<dbReference type="Proteomes" id="UP000828390">
    <property type="component" value="Unassembled WGS sequence"/>
</dbReference>
<evidence type="ECO:0000313" key="1">
    <source>
        <dbReference type="EMBL" id="KAH3803023.1"/>
    </source>
</evidence>
<proteinExistence type="predicted"/>
<name>A0A9D4FTN5_DREPO</name>
<reference evidence="1" key="2">
    <citation type="submission" date="2020-11" db="EMBL/GenBank/DDBJ databases">
        <authorList>
            <person name="McCartney M.A."/>
            <person name="Auch B."/>
            <person name="Kono T."/>
            <person name="Mallez S."/>
            <person name="Becker A."/>
            <person name="Gohl D.M."/>
            <person name="Silverstein K.A.T."/>
            <person name="Koren S."/>
            <person name="Bechman K.B."/>
            <person name="Herman A."/>
            <person name="Abrahante J.E."/>
            <person name="Garbe J."/>
        </authorList>
    </citation>
    <scope>NUCLEOTIDE SEQUENCE</scope>
    <source>
        <strain evidence="1">Duluth1</strain>
        <tissue evidence="1">Whole animal</tissue>
    </source>
</reference>
<protein>
    <submittedName>
        <fullName evidence="1">Uncharacterized protein</fullName>
    </submittedName>
</protein>
<sequence length="102" mass="11417">MQNVLLLQVALQPLLHQFLHQNTSDLPFIFIMISEVDISLFNLEYSISYSELRRFLTSAAEHGMNSQRDTPSGGIVPSLIAHQSQGGELIVAVADNWDHNEP</sequence>
<dbReference type="EMBL" id="JAIWYP010000007">
    <property type="protein sequence ID" value="KAH3803023.1"/>
    <property type="molecule type" value="Genomic_DNA"/>
</dbReference>
<comment type="caution">
    <text evidence="1">The sequence shown here is derived from an EMBL/GenBank/DDBJ whole genome shotgun (WGS) entry which is preliminary data.</text>
</comment>
<reference evidence="1" key="1">
    <citation type="journal article" date="2019" name="bioRxiv">
        <title>The Genome of the Zebra Mussel, Dreissena polymorpha: A Resource for Invasive Species Research.</title>
        <authorList>
            <person name="McCartney M.A."/>
            <person name="Auch B."/>
            <person name="Kono T."/>
            <person name="Mallez S."/>
            <person name="Zhang Y."/>
            <person name="Obille A."/>
            <person name="Becker A."/>
            <person name="Abrahante J.E."/>
            <person name="Garbe J."/>
            <person name="Badalamenti J.P."/>
            <person name="Herman A."/>
            <person name="Mangelson H."/>
            <person name="Liachko I."/>
            <person name="Sullivan S."/>
            <person name="Sone E.D."/>
            <person name="Koren S."/>
            <person name="Silverstein K.A.T."/>
            <person name="Beckman K.B."/>
            <person name="Gohl D.M."/>
        </authorList>
    </citation>
    <scope>NUCLEOTIDE SEQUENCE</scope>
    <source>
        <strain evidence="1">Duluth1</strain>
        <tissue evidence="1">Whole animal</tissue>
    </source>
</reference>
<dbReference type="AlphaFoldDB" id="A0A9D4FTN5"/>
<organism evidence="1 2">
    <name type="scientific">Dreissena polymorpha</name>
    <name type="common">Zebra mussel</name>
    <name type="synonym">Mytilus polymorpha</name>
    <dbReference type="NCBI Taxonomy" id="45954"/>
    <lineage>
        <taxon>Eukaryota</taxon>
        <taxon>Metazoa</taxon>
        <taxon>Spiralia</taxon>
        <taxon>Lophotrochozoa</taxon>
        <taxon>Mollusca</taxon>
        <taxon>Bivalvia</taxon>
        <taxon>Autobranchia</taxon>
        <taxon>Heteroconchia</taxon>
        <taxon>Euheterodonta</taxon>
        <taxon>Imparidentia</taxon>
        <taxon>Neoheterodontei</taxon>
        <taxon>Myida</taxon>
        <taxon>Dreissenoidea</taxon>
        <taxon>Dreissenidae</taxon>
        <taxon>Dreissena</taxon>
    </lineage>
</organism>
<gene>
    <name evidence="1" type="ORF">DPMN_156721</name>
</gene>